<sequence>MAYTARTRNLVPELFIPGVVTAKSANQKLLVDAGGSKHIAGNRQSQRISQRQRLKVEEANDEGKQSAGHVGQALDSKQPEWVLRKERESIFEPMEVEEDRPIGCIDSTYEFKSTLGMKKPRNLRAKTSNSPESGTVATVKVEEHLTRPSTTRRLRSYESNSNVRVVKVEAPADDFHSLNMAGVAPNAPHKPTGAIKQRRHRAVKEEVQEQILGLTGGNDEKIKIEKTPKEEKKFSLMLSADVLIRRFEEAKLPLNAFSVSEEIRHTQVTREFMSKVYGGSPFQVHPPVGKEMRKKHGYNDFMYLADEFQPMGPTQPGHNGIWLSVGAEIDAVYRLFTRVRPDMSPPLWQYQGQYSVRAAKSLTTDEWRDQTVSVRNAWGSALSTESWGKGMHDRILARKIKLEQQEASSEYVSPEDIALALVRGDEEITVFTMKCVVYDEKFNDSLAHEWSRWTPPPKEPNSKKKAKAVQGSQGKGVKRPRPSSNEPARQIKKHRALPELSVHVDSVHGEHDGQNGKLVYQGTRSRPNRRITRRPGT</sequence>
<evidence type="ECO:0000313" key="4">
    <source>
        <dbReference type="Proteomes" id="UP000307440"/>
    </source>
</evidence>
<feature type="compositionally biased region" description="Basic residues" evidence="1">
    <location>
        <begin position="526"/>
        <end position="537"/>
    </location>
</feature>
<protein>
    <recommendedName>
        <fullName evidence="2">DUF6697 domain-containing protein</fullName>
    </recommendedName>
</protein>
<dbReference type="Pfam" id="PF20411">
    <property type="entry name" value="DUF6697"/>
    <property type="match status" value="1"/>
</dbReference>
<dbReference type="Proteomes" id="UP000307440">
    <property type="component" value="Unassembled WGS sequence"/>
</dbReference>
<dbReference type="STRING" id="230819.A0A5C3L7M8"/>
<dbReference type="InterPro" id="IPR046520">
    <property type="entry name" value="DUF6697"/>
</dbReference>
<feature type="region of interest" description="Disordered" evidence="1">
    <location>
        <begin position="56"/>
        <end position="78"/>
    </location>
</feature>
<evidence type="ECO:0000313" key="3">
    <source>
        <dbReference type="EMBL" id="TFK24248.1"/>
    </source>
</evidence>
<keyword evidence="4" id="KW-1185">Reference proteome</keyword>
<dbReference type="EMBL" id="ML210204">
    <property type="protein sequence ID" value="TFK24248.1"/>
    <property type="molecule type" value="Genomic_DNA"/>
</dbReference>
<accession>A0A5C3L7M8</accession>
<dbReference type="OrthoDB" id="3176940at2759"/>
<organism evidence="3 4">
    <name type="scientific">Coprinopsis marcescibilis</name>
    <name type="common">Agaric fungus</name>
    <name type="synonym">Psathyrella marcescibilis</name>
    <dbReference type="NCBI Taxonomy" id="230819"/>
    <lineage>
        <taxon>Eukaryota</taxon>
        <taxon>Fungi</taxon>
        <taxon>Dikarya</taxon>
        <taxon>Basidiomycota</taxon>
        <taxon>Agaricomycotina</taxon>
        <taxon>Agaricomycetes</taxon>
        <taxon>Agaricomycetidae</taxon>
        <taxon>Agaricales</taxon>
        <taxon>Agaricineae</taxon>
        <taxon>Psathyrellaceae</taxon>
        <taxon>Coprinopsis</taxon>
    </lineage>
</organism>
<evidence type="ECO:0000259" key="2">
    <source>
        <dbReference type="Pfam" id="PF20411"/>
    </source>
</evidence>
<evidence type="ECO:0000256" key="1">
    <source>
        <dbReference type="SAM" id="MobiDB-lite"/>
    </source>
</evidence>
<gene>
    <name evidence="3" type="ORF">FA15DRAFT_669790</name>
</gene>
<dbReference type="AlphaFoldDB" id="A0A5C3L7M8"/>
<feature type="compositionally biased region" description="Basic and acidic residues" evidence="1">
    <location>
        <begin position="505"/>
        <end position="514"/>
    </location>
</feature>
<name>A0A5C3L7M8_COPMA</name>
<proteinExistence type="predicted"/>
<feature type="domain" description="DUF6697" evidence="2">
    <location>
        <begin position="268"/>
        <end position="448"/>
    </location>
</feature>
<feature type="region of interest" description="Disordered" evidence="1">
    <location>
        <begin position="451"/>
        <end position="537"/>
    </location>
</feature>
<reference evidence="3 4" key="1">
    <citation type="journal article" date="2019" name="Nat. Ecol. Evol.">
        <title>Megaphylogeny resolves global patterns of mushroom evolution.</title>
        <authorList>
            <person name="Varga T."/>
            <person name="Krizsan K."/>
            <person name="Foldi C."/>
            <person name="Dima B."/>
            <person name="Sanchez-Garcia M."/>
            <person name="Sanchez-Ramirez S."/>
            <person name="Szollosi G.J."/>
            <person name="Szarkandi J.G."/>
            <person name="Papp V."/>
            <person name="Albert L."/>
            <person name="Andreopoulos W."/>
            <person name="Angelini C."/>
            <person name="Antonin V."/>
            <person name="Barry K.W."/>
            <person name="Bougher N.L."/>
            <person name="Buchanan P."/>
            <person name="Buyck B."/>
            <person name="Bense V."/>
            <person name="Catcheside P."/>
            <person name="Chovatia M."/>
            <person name="Cooper J."/>
            <person name="Damon W."/>
            <person name="Desjardin D."/>
            <person name="Finy P."/>
            <person name="Geml J."/>
            <person name="Haridas S."/>
            <person name="Hughes K."/>
            <person name="Justo A."/>
            <person name="Karasinski D."/>
            <person name="Kautmanova I."/>
            <person name="Kiss B."/>
            <person name="Kocsube S."/>
            <person name="Kotiranta H."/>
            <person name="LaButti K.M."/>
            <person name="Lechner B.E."/>
            <person name="Liimatainen K."/>
            <person name="Lipzen A."/>
            <person name="Lukacs Z."/>
            <person name="Mihaltcheva S."/>
            <person name="Morgado L.N."/>
            <person name="Niskanen T."/>
            <person name="Noordeloos M.E."/>
            <person name="Ohm R.A."/>
            <person name="Ortiz-Santana B."/>
            <person name="Ovrebo C."/>
            <person name="Racz N."/>
            <person name="Riley R."/>
            <person name="Savchenko A."/>
            <person name="Shiryaev A."/>
            <person name="Soop K."/>
            <person name="Spirin V."/>
            <person name="Szebenyi C."/>
            <person name="Tomsovsky M."/>
            <person name="Tulloss R.E."/>
            <person name="Uehling J."/>
            <person name="Grigoriev I.V."/>
            <person name="Vagvolgyi C."/>
            <person name="Papp T."/>
            <person name="Martin F.M."/>
            <person name="Miettinen O."/>
            <person name="Hibbett D.S."/>
            <person name="Nagy L.G."/>
        </authorList>
    </citation>
    <scope>NUCLEOTIDE SEQUENCE [LARGE SCALE GENOMIC DNA]</scope>
    <source>
        <strain evidence="3 4">CBS 121175</strain>
    </source>
</reference>